<gene>
    <name evidence="1" type="ORF">HWN36_05230</name>
</gene>
<proteinExistence type="predicted"/>
<reference evidence="1 2" key="1">
    <citation type="submission" date="2020-06" db="EMBL/GenBank/DDBJ databases">
        <title>Methanofollis fontis sp. nov., a methanogen isolated from marine sediments near a cold seep at Four-Way Closure Ridge offshore southwestern Taiwan.</title>
        <authorList>
            <person name="Chen S.-C."/>
            <person name="Teng N.-H."/>
            <person name="Lin Y.-S."/>
            <person name="Lai M.-C."/>
            <person name="Chen H.-H."/>
            <person name="Wang C.-C."/>
        </authorList>
    </citation>
    <scope>NUCLEOTIDE SEQUENCE [LARGE SCALE GENOMIC DNA]</scope>
    <source>
        <strain evidence="1 2">DSM 2702</strain>
    </source>
</reference>
<dbReference type="RefSeq" id="WP_176788394.1">
    <property type="nucleotide sequence ID" value="NZ_JABXWR010000001.1"/>
</dbReference>
<dbReference type="InterPro" id="IPR036748">
    <property type="entry name" value="MTH938-like_sf"/>
</dbReference>
<organism evidence="1 2">
    <name type="scientific">Methanofollis tationis</name>
    <dbReference type="NCBI Taxonomy" id="81417"/>
    <lineage>
        <taxon>Archaea</taxon>
        <taxon>Methanobacteriati</taxon>
        <taxon>Methanobacteriota</taxon>
        <taxon>Stenosarchaea group</taxon>
        <taxon>Methanomicrobia</taxon>
        <taxon>Methanomicrobiales</taxon>
        <taxon>Methanomicrobiaceae</taxon>
        <taxon>Methanofollis</taxon>
    </lineage>
</organism>
<keyword evidence="2" id="KW-1185">Reference proteome</keyword>
<dbReference type="SUPFAM" id="SSF64076">
    <property type="entry name" value="MTH938-like"/>
    <property type="match status" value="1"/>
</dbReference>
<accession>A0A7K4HN73</accession>
<name>A0A7K4HN73_9EURY</name>
<sequence>MPWGSVRIGGEVYDDDVVVRPGGRVEKRKKKRSKHLRGEYGHTPLSEAELGFLEEERPEVVYIGTGYEGALPITPGARAMLEGYETVIAPTPEVEARMNVERRRFAAVVHVTC</sequence>
<protein>
    <submittedName>
        <fullName evidence="1">Uncharacterized protein</fullName>
    </submittedName>
</protein>
<dbReference type="OrthoDB" id="117324at2157"/>
<dbReference type="AlphaFoldDB" id="A0A7K4HN73"/>
<dbReference type="Proteomes" id="UP000570823">
    <property type="component" value="Unassembled WGS sequence"/>
</dbReference>
<evidence type="ECO:0000313" key="2">
    <source>
        <dbReference type="Proteomes" id="UP000570823"/>
    </source>
</evidence>
<evidence type="ECO:0000313" key="1">
    <source>
        <dbReference type="EMBL" id="NVO66725.1"/>
    </source>
</evidence>
<dbReference type="Gene3D" id="3.40.1230.10">
    <property type="entry name" value="MTH938-like"/>
    <property type="match status" value="1"/>
</dbReference>
<dbReference type="EMBL" id="JABXWR010000001">
    <property type="protein sequence ID" value="NVO66725.1"/>
    <property type="molecule type" value="Genomic_DNA"/>
</dbReference>
<comment type="caution">
    <text evidence="1">The sequence shown here is derived from an EMBL/GenBank/DDBJ whole genome shotgun (WGS) entry which is preliminary data.</text>
</comment>